<dbReference type="RefSeq" id="WP_241348469.1">
    <property type="nucleotide sequence ID" value="NZ_JAKZGP010000029.1"/>
</dbReference>
<dbReference type="Proteomes" id="UP001165489">
    <property type="component" value="Unassembled WGS sequence"/>
</dbReference>
<dbReference type="Pfam" id="PF05103">
    <property type="entry name" value="DivIVA"/>
    <property type="match status" value="1"/>
</dbReference>
<reference evidence="8" key="1">
    <citation type="submission" date="2022-03" db="EMBL/GenBank/DDBJ databases">
        <title>De novo assembled genomes of Belliella spp. (Cyclobacteriaceae) strains.</title>
        <authorList>
            <person name="Szabo A."/>
            <person name="Korponai K."/>
            <person name="Felfoldi T."/>
        </authorList>
    </citation>
    <scope>NUCLEOTIDE SEQUENCE</scope>
    <source>
        <strain evidence="8">DSM 111904</strain>
    </source>
</reference>
<feature type="coiled-coil region" evidence="6">
    <location>
        <begin position="29"/>
        <end position="63"/>
    </location>
</feature>
<feature type="compositionally biased region" description="Basic and acidic residues" evidence="7">
    <location>
        <begin position="270"/>
        <end position="289"/>
    </location>
</feature>
<dbReference type="PANTHER" id="PTHR35794">
    <property type="entry name" value="CELL DIVISION PROTEIN DIVIVA"/>
    <property type="match status" value="1"/>
</dbReference>
<name>A0ABS9V113_9BACT</name>
<feature type="region of interest" description="Disordered" evidence="7">
    <location>
        <begin position="226"/>
        <end position="301"/>
    </location>
</feature>
<evidence type="ECO:0000313" key="8">
    <source>
        <dbReference type="EMBL" id="MCH7410102.1"/>
    </source>
</evidence>
<dbReference type="Gene3D" id="6.10.250.660">
    <property type="match status" value="1"/>
</dbReference>
<keyword evidence="9" id="KW-1185">Reference proteome</keyword>
<dbReference type="InterPro" id="IPR007793">
    <property type="entry name" value="DivIVA_fam"/>
</dbReference>
<dbReference type="NCBIfam" id="TIGR03544">
    <property type="entry name" value="DivI1A_domain"/>
    <property type="match status" value="1"/>
</dbReference>
<dbReference type="EMBL" id="JAKZGP010000029">
    <property type="protein sequence ID" value="MCH7410102.1"/>
    <property type="molecule type" value="Genomic_DNA"/>
</dbReference>
<accession>A0ABS9V113</accession>
<dbReference type="Gene3D" id="1.20.5.2950">
    <property type="match status" value="1"/>
</dbReference>
<keyword evidence="4 6" id="KW-0175">Coiled coil</keyword>
<organism evidence="8 9">
    <name type="scientific">Belliella filtrata</name>
    <dbReference type="NCBI Taxonomy" id="2923435"/>
    <lineage>
        <taxon>Bacteria</taxon>
        <taxon>Pseudomonadati</taxon>
        <taxon>Bacteroidota</taxon>
        <taxon>Cytophagia</taxon>
        <taxon>Cytophagales</taxon>
        <taxon>Cyclobacteriaceae</taxon>
        <taxon>Belliella</taxon>
    </lineage>
</organism>
<comment type="caution">
    <text evidence="8">The sequence shown here is derived from an EMBL/GenBank/DDBJ whole genome shotgun (WGS) entry which is preliminary data.</text>
</comment>
<evidence type="ECO:0000256" key="1">
    <source>
        <dbReference type="ARBA" id="ARBA00004496"/>
    </source>
</evidence>
<dbReference type="InterPro" id="IPR019933">
    <property type="entry name" value="DivIVA_domain"/>
</dbReference>
<evidence type="ECO:0000256" key="4">
    <source>
        <dbReference type="ARBA" id="ARBA00023054"/>
    </source>
</evidence>
<sequence length="301" mass="34155">MKITALEIRKKSFEKNFRGYDKEEVDAFLKQLSEEWEKVNADTEELQKKLDDSIREANKMKEVEASLFRTLKTAEDTGASIIEEANEAAEYIVREAHQNAESMLNDAKTKSQNLIESAETKAKQIMEDLQNDVSSLVHGYQKLVQQRELILKNLRKIAEDIHDDISVSTSNLEKVNVNVHLEMVETLKKSNAFTMANMSSIEQEEIVLKEQAMEDESLKLALPKEDEPILVNNTPESNDEVSAKPEQEELDQTEDINNESKNLSTPAEVIAEKITHEEPNEQPEGDKNKGNKGSSFFDEIG</sequence>
<evidence type="ECO:0000256" key="6">
    <source>
        <dbReference type="SAM" id="Coils"/>
    </source>
</evidence>
<keyword evidence="2" id="KW-0963">Cytoplasm</keyword>
<gene>
    <name evidence="8" type="ORF">MM239_11905</name>
</gene>
<evidence type="ECO:0000256" key="3">
    <source>
        <dbReference type="ARBA" id="ARBA00022618"/>
    </source>
</evidence>
<protein>
    <submittedName>
        <fullName evidence="8">DivIVA domain-containing protein</fullName>
    </submittedName>
</protein>
<evidence type="ECO:0000256" key="5">
    <source>
        <dbReference type="ARBA" id="ARBA00023306"/>
    </source>
</evidence>
<feature type="compositionally biased region" description="Acidic residues" evidence="7">
    <location>
        <begin position="248"/>
        <end position="257"/>
    </location>
</feature>
<comment type="subcellular location">
    <subcellularLocation>
        <location evidence="1">Cytoplasm</location>
    </subcellularLocation>
</comment>
<dbReference type="PANTHER" id="PTHR35794:SF1">
    <property type="entry name" value="CELL CYCLE PROTEIN GPSB"/>
    <property type="match status" value="1"/>
</dbReference>
<evidence type="ECO:0000256" key="7">
    <source>
        <dbReference type="SAM" id="MobiDB-lite"/>
    </source>
</evidence>
<dbReference type="SUPFAM" id="SSF58113">
    <property type="entry name" value="Apolipoprotein A-I"/>
    <property type="match status" value="1"/>
</dbReference>
<evidence type="ECO:0000256" key="2">
    <source>
        <dbReference type="ARBA" id="ARBA00022490"/>
    </source>
</evidence>
<evidence type="ECO:0000313" key="9">
    <source>
        <dbReference type="Proteomes" id="UP001165489"/>
    </source>
</evidence>
<keyword evidence="5" id="KW-0131">Cell cycle</keyword>
<keyword evidence="3" id="KW-0132">Cell division</keyword>
<proteinExistence type="predicted"/>